<feature type="domain" description="Amino acid permease/ SLC12A" evidence="9">
    <location>
        <begin position="25"/>
        <end position="485"/>
    </location>
</feature>
<dbReference type="GO" id="GO:0055075">
    <property type="term" value="P:potassium ion homeostasis"/>
    <property type="evidence" value="ECO:0007669"/>
    <property type="project" value="TreeGrafter"/>
</dbReference>
<keyword evidence="6 8" id="KW-0472">Membrane</keyword>
<evidence type="ECO:0000259" key="9">
    <source>
        <dbReference type="Pfam" id="PF00324"/>
    </source>
</evidence>
<proteinExistence type="inferred from homology"/>
<dbReference type="FunFam" id="1.20.1740.10:FF:000013">
    <property type="entry name" value="Solute carrier family 12 member"/>
    <property type="match status" value="1"/>
</dbReference>
<feature type="transmembrane region" description="Helical" evidence="8">
    <location>
        <begin position="348"/>
        <end position="365"/>
    </location>
</feature>
<accession>A0A2T4BJX4</accession>
<dbReference type="EMBL" id="KZ680208">
    <property type="protein sequence ID" value="PTB69559.1"/>
    <property type="molecule type" value="Genomic_DNA"/>
</dbReference>
<evidence type="ECO:0000256" key="5">
    <source>
        <dbReference type="ARBA" id="ARBA00022989"/>
    </source>
</evidence>
<name>A0A2T4BJX4_9HYPO</name>
<comment type="similarity">
    <text evidence="2">Belongs to the SLC12A transporter family.</text>
</comment>
<protein>
    <submittedName>
        <fullName evidence="11">Uncharacterized protein</fullName>
    </submittedName>
</protein>
<evidence type="ECO:0000313" key="11">
    <source>
        <dbReference type="EMBL" id="PTB69559.1"/>
    </source>
</evidence>
<keyword evidence="4 8" id="KW-0812">Transmembrane</keyword>
<evidence type="ECO:0000313" key="12">
    <source>
        <dbReference type="Proteomes" id="UP000241546"/>
    </source>
</evidence>
<dbReference type="InterPro" id="IPR004842">
    <property type="entry name" value="SLC12A_fam"/>
</dbReference>
<dbReference type="AlphaFoldDB" id="A0A2T4BJX4"/>
<organism evidence="11 12">
    <name type="scientific">Trichoderma citrinoviride</name>
    <dbReference type="NCBI Taxonomy" id="58853"/>
    <lineage>
        <taxon>Eukaryota</taxon>
        <taxon>Fungi</taxon>
        <taxon>Dikarya</taxon>
        <taxon>Ascomycota</taxon>
        <taxon>Pezizomycotina</taxon>
        <taxon>Sordariomycetes</taxon>
        <taxon>Hypocreomycetidae</taxon>
        <taxon>Hypocreales</taxon>
        <taxon>Hypocreaceae</taxon>
        <taxon>Trichoderma</taxon>
    </lineage>
</organism>
<keyword evidence="3" id="KW-0813">Transport</keyword>
<feature type="domain" description="SLC12A transporter C-terminal" evidence="10">
    <location>
        <begin position="497"/>
        <end position="584"/>
    </location>
</feature>
<feature type="transmembrane region" description="Helical" evidence="8">
    <location>
        <begin position="371"/>
        <end position="392"/>
    </location>
</feature>
<evidence type="ECO:0000256" key="1">
    <source>
        <dbReference type="ARBA" id="ARBA00004141"/>
    </source>
</evidence>
<feature type="transmembrane region" description="Helical" evidence="8">
    <location>
        <begin position="255"/>
        <end position="276"/>
    </location>
</feature>
<dbReference type="GO" id="GO:0005774">
    <property type="term" value="C:vacuolar membrane"/>
    <property type="evidence" value="ECO:0007669"/>
    <property type="project" value="TreeGrafter"/>
</dbReference>
<dbReference type="Pfam" id="PF00324">
    <property type="entry name" value="AA_permease"/>
    <property type="match status" value="1"/>
</dbReference>
<gene>
    <name evidence="11" type="ORF">BBK36DRAFT_1109501</name>
</gene>
<dbReference type="Pfam" id="PF03522">
    <property type="entry name" value="SLC12"/>
    <property type="match status" value="2"/>
</dbReference>
<keyword evidence="12" id="KW-1185">Reference proteome</keyword>
<evidence type="ECO:0000256" key="4">
    <source>
        <dbReference type="ARBA" id="ARBA00022692"/>
    </source>
</evidence>
<evidence type="ECO:0000256" key="6">
    <source>
        <dbReference type="ARBA" id="ARBA00023136"/>
    </source>
</evidence>
<reference evidence="12" key="1">
    <citation type="submission" date="2016-07" db="EMBL/GenBank/DDBJ databases">
        <title>Multiple horizontal gene transfer events from other fungi enriched the ability of initially mycotrophic Trichoderma (Ascomycota) to feed on dead plant biomass.</title>
        <authorList>
            <consortium name="DOE Joint Genome Institute"/>
            <person name="Atanasova L."/>
            <person name="Chenthamara K."/>
            <person name="Zhang J."/>
            <person name="Grujic M."/>
            <person name="Henrissat B."/>
            <person name="Kuo A."/>
            <person name="Aerts A."/>
            <person name="Salamov A."/>
            <person name="Lipzen A."/>
            <person name="Labutti K."/>
            <person name="Barry K."/>
            <person name="Miao Y."/>
            <person name="Rahimi M.J."/>
            <person name="Shen Q."/>
            <person name="Grigoriev I.V."/>
            <person name="Kubicek C.P."/>
            <person name="Druzhinina I.S."/>
        </authorList>
    </citation>
    <scope>NUCLEOTIDE SEQUENCE [LARGE SCALE GENOMIC DNA]</scope>
    <source>
        <strain evidence="12">TUCIM 6016</strain>
    </source>
</reference>
<evidence type="ECO:0000259" key="10">
    <source>
        <dbReference type="Pfam" id="PF03522"/>
    </source>
</evidence>
<dbReference type="InterPro" id="IPR004841">
    <property type="entry name" value="AA-permease/SLC12A_dom"/>
</dbReference>
<feature type="transmembrane region" description="Helical" evidence="8">
    <location>
        <begin position="93"/>
        <end position="117"/>
    </location>
</feature>
<feature type="transmembrane region" description="Helical" evidence="8">
    <location>
        <begin position="137"/>
        <end position="157"/>
    </location>
</feature>
<dbReference type="GeneID" id="36597604"/>
<dbReference type="OrthoDB" id="2020542at2759"/>
<feature type="transmembrane region" description="Helical" evidence="8">
    <location>
        <begin position="44"/>
        <end position="72"/>
    </location>
</feature>
<evidence type="ECO:0000256" key="8">
    <source>
        <dbReference type="SAM" id="Phobius"/>
    </source>
</evidence>
<feature type="transmembrane region" description="Helical" evidence="8">
    <location>
        <begin position="164"/>
        <end position="181"/>
    </location>
</feature>
<feature type="domain" description="SLC12A transporter C-terminal" evidence="10">
    <location>
        <begin position="1145"/>
        <end position="1208"/>
    </location>
</feature>
<feature type="transmembrane region" description="Helical" evidence="8">
    <location>
        <begin position="404"/>
        <end position="424"/>
    </location>
</feature>
<dbReference type="GO" id="GO:0015379">
    <property type="term" value="F:potassium:chloride symporter activity"/>
    <property type="evidence" value="ECO:0007669"/>
    <property type="project" value="TreeGrafter"/>
</dbReference>
<comment type="subcellular location">
    <subcellularLocation>
        <location evidence="1">Membrane</location>
        <topology evidence="1">Multi-pass membrane protein</topology>
    </subcellularLocation>
</comment>
<dbReference type="PANTHER" id="PTHR11827">
    <property type="entry name" value="SOLUTE CARRIER FAMILY 12, CATION COTRANSPORTERS"/>
    <property type="match status" value="1"/>
</dbReference>
<dbReference type="GO" id="GO:0034486">
    <property type="term" value="P:vacuolar transmembrane transport"/>
    <property type="evidence" value="ECO:0007669"/>
    <property type="project" value="TreeGrafter"/>
</dbReference>
<evidence type="ECO:0000256" key="2">
    <source>
        <dbReference type="ARBA" id="ARBA00010593"/>
    </source>
</evidence>
<feature type="transmembrane region" description="Helical" evidence="8">
    <location>
        <begin position="296"/>
        <end position="320"/>
    </location>
</feature>
<feature type="region of interest" description="Disordered" evidence="7">
    <location>
        <begin position="967"/>
        <end position="1106"/>
    </location>
</feature>
<feature type="region of interest" description="Disordered" evidence="7">
    <location>
        <begin position="600"/>
        <end position="628"/>
    </location>
</feature>
<dbReference type="Proteomes" id="UP000241546">
    <property type="component" value="Unassembled WGS sequence"/>
</dbReference>
<feature type="compositionally biased region" description="Polar residues" evidence="7">
    <location>
        <begin position="1024"/>
        <end position="1052"/>
    </location>
</feature>
<feature type="transmembrane region" description="Helical" evidence="8">
    <location>
        <begin position="20"/>
        <end position="38"/>
    </location>
</feature>
<feature type="transmembrane region" description="Helical" evidence="8">
    <location>
        <begin position="224"/>
        <end position="243"/>
    </location>
</feature>
<evidence type="ECO:0000256" key="3">
    <source>
        <dbReference type="ARBA" id="ARBA00022448"/>
    </source>
</evidence>
<feature type="region of interest" description="Disordered" evidence="7">
    <location>
        <begin position="840"/>
        <end position="873"/>
    </location>
</feature>
<dbReference type="GO" id="GO:0006884">
    <property type="term" value="P:cell volume homeostasis"/>
    <property type="evidence" value="ECO:0007669"/>
    <property type="project" value="TreeGrafter"/>
</dbReference>
<evidence type="ECO:0000256" key="7">
    <source>
        <dbReference type="SAM" id="MobiDB-lite"/>
    </source>
</evidence>
<keyword evidence="5 8" id="KW-1133">Transmembrane helix</keyword>
<dbReference type="RefSeq" id="XP_024752879.1">
    <property type="nucleotide sequence ID" value="XM_024889485.1"/>
</dbReference>
<dbReference type="PANTHER" id="PTHR11827:SF72">
    <property type="entry name" value="GH08340P"/>
    <property type="match status" value="1"/>
</dbReference>
<sequence length="1212" mass="133494">MAMDQDKAAGHGKLGTVSGVYIPVCLNILSILMFLRFGQVLGQVGFIGILGLLLAAYCIDLLTVLSLSAIASNGEVKGGGAYYMISRSLGPEFGGSIGILFYLAQALNTAMNVVGLIDCLRLNLGSSFPQGYWSGYGLQTAALMLCTGLCLLGSSAFSKASNALLIILAVSIASIPVSAIFKAPFEDATAGIKFTGISIDTLLGNFAPRPSEGSYEGIKTFRNLFGVLFPATSGIFAGASMSGDLRNPSKAIPKGTLWATLTTFIAYFTVIISMAAATTHESFLANDNVITLTSLYAPIILAGECAVTFFSALMGVIGSAKLFQALARDKLLPGLSLFGRGSQSGDEPFFAILLTYCIAQVALFADLNQIATLISMGYQMTFFVMNLACFLLKIGSAPNFRPSFQLFSAETAFLGSLMSAAAMFFIDETYASTAICALVLVFVLIHYLCPPKHWGDVSQNLIYHQVRKYLLRLKPEHIKFWRPQIILLVNNPRRQAKLIQFCNSLKKGSLYILGHVIVTDDFHSGVHEAKLQQAAWTRYISEFSRIKAFVQLTMSPSINWGIRNLILSSGLGGMRPNIAIMGFYNMDDLRRSSHRLRVPDIPMAPASKMNRPPRSQGKATRRRRGDTSAQMLKGFLPTDAIRTEDMMSPTEYMTALEDLALVYRLNVAVAYGFESLETPRKDGSNTKKYIDLWPIQMSAEVSSEGRSMLTSNFDTYTLILQLGHILHSVQNWKRVYIPRVMVFVEYESEVEEEMARVKTLLEKLRIDAEVRVFWLASGQLDTYERIINGRGSSLDCEIVVGDALRDEEWWNDLEDFRGKSEPMTTSQEFSHMVHILTSTAGRPGVYNPHEEPESQRRRSSLVGIPGMSRRPNIGSLSKMGITMGMHTHHLNEEVFGESDSEYESGSDTDTMDMVGSVIDPSLPEMSSHFPQATPSAPRIRGHDSLELVAGSGDYMNGNVQDTPSYGTMSTSRGFSQTHSRQESVNTPAFRRIPESSAARFSSRPVPEMRITTDETGSRIGFAATNASSPATPKTDRPTFSQQSSLGKFSTQPLPEPRRQGVRATSYTEQPTYYSRSSTQIQSRYRASQSRRESHTSPFGQGDVSLNMPELEQSYRFDRDSNYADGAPYSTQSVALSFNDLPSRAQHLILNELMRQNSKDTAVLLSTLPIPIEGTYQDTDRTIQYLSDVELLCHDLPPTLLVLSNNMTVTVSL</sequence>
<dbReference type="GO" id="GO:0055064">
    <property type="term" value="P:chloride ion homeostasis"/>
    <property type="evidence" value="ECO:0007669"/>
    <property type="project" value="TreeGrafter"/>
</dbReference>
<dbReference type="Gene3D" id="1.20.1740.10">
    <property type="entry name" value="Amino acid/polyamine transporter I"/>
    <property type="match status" value="1"/>
</dbReference>
<dbReference type="InterPro" id="IPR018491">
    <property type="entry name" value="SLC12_C"/>
</dbReference>
<feature type="compositionally biased region" description="Polar residues" evidence="7">
    <location>
        <begin position="1062"/>
        <end position="1087"/>
    </location>
</feature>
<feature type="compositionally biased region" description="Polar residues" evidence="7">
    <location>
        <begin position="967"/>
        <end position="986"/>
    </location>
</feature>